<reference evidence="2" key="1">
    <citation type="submission" date="2016-04" db="EMBL/GenBank/DDBJ databases">
        <title>Cephalotus genome sequencing.</title>
        <authorList>
            <person name="Fukushima K."/>
            <person name="Hasebe M."/>
            <person name="Fang X."/>
        </authorList>
    </citation>
    <scope>NUCLEOTIDE SEQUENCE [LARGE SCALE GENOMIC DNA]</scope>
    <source>
        <strain evidence="2">cv. St1</strain>
    </source>
</reference>
<name>A0A1Q3DH38_CEPFO</name>
<feature type="non-terminal residue" evidence="1">
    <location>
        <position position="1"/>
    </location>
</feature>
<accession>A0A1Q3DH38</accession>
<dbReference type="OrthoDB" id="1915846at2759"/>
<evidence type="ECO:0000313" key="2">
    <source>
        <dbReference type="Proteomes" id="UP000187406"/>
    </source>
</evidence>
<dbReference type="EMBL" id="BDDD01008004">
    <property type="protein sequence ID" value="GAV91752.1"/>
    <property type="molecule type" value="Genomic_DNA"/>
</dbReference>
<keyword evidence="2" id="KW-1185">Reference proteome</keyword>
<comment type="caution">
    <text evidence="1">The sequence shown here is derived from an EMBL/GenBank/DDBJ whole genome shotgun (WGS) entry which is preliminary data.</text>
</comment>
<dbReference type="Proteomes" id="UP000187406">
    <property type="component" value="Unassembled WGS sequence"/>
</dbReference>
<dbReference type="AlphaFoldDB" id="A0A1Q3DH38"/>
<evidence type="ECO:0000313" key="1">
    <source>
        <dbReference type="EMBL" id="GAV91752.1"/>
    </source>
</evidence>
<organism evidence="1 2">
    <name type="scientific">Cephalotus follicularis</name>
    <name type="common">Albany pitcher plant</name>
    <dbReference type="NCBI Taxonomy" id="3775"/>
    <lineage>
        <taxon>Eukaryota</taxon>
        <taxon>Viridiplantae</taxon>
        <taxon>Streptophyta</taxon>
        <taxon>Embryophyta</taxon>
        <taxon>Tracheophyta</taxon>
        <taxon>Spermatophyta</taxon>
        <taxon>Magnoliopsida</taxon>
        <taxon>eudicotyledons</taxon>
        <taxon>Gunneridae</taxon>
        <taxon>Pentapetalae</taxon>
        <taxon>rosids</taxon>
        <taxon>fabids</taxon>
        <taxon>Oxalidales</taxon>
        <taxon>Cephalotaceae</taxon>
        <taxon>Cephalotus</taxon>
    </lineage>
</organism>
<proteinExistence type="predicted"/>
<protein>
    <submittedName>
        <fullName evidence="1">Uncharacterized protein</fullName>
    </submittedName>
</protein>
<sequence>CRGRFVRISPCGLVLGLTNVWPKG</sequence>
<gene>
    <name evidence="1" type="ORF">CFOL_v3_35141</name>
</gene>